<dbReference type="AlphaFoldDB" id="A0ABD3F8V2"/>
<reference evidence="1 2" key="1">
    <citation type="submission" date="2024-09" db="EMBL/GenBank/DDBJ databases">
        <title>Genome sequencing and assembly of Phytophthora oleae, isolate VK10A, causative agent of rot of olive drupes.</title>
        <authorList>
            <person name="Conti Taguali S."/>
            <person name="Riolo M."/>
            <person name="La Spada F."/>
            <person name="Cacciola S.O."/>
            <person name="Dionisio G."/>
        </authorList>
    </citation>
    <scope>NUCLEOTIDE SEQUENCE [LARGE SCALE GENOMIC DNA]</scope>
    <source>
        <strain evidence="1 2">VK10A</strain>
    </source>
</reference>
<evidence type="ECO:0000313" key="1">
    <source>
        <dbReference type="EMBL" id="KAL3663272.1"/>
    </source>
</evidence>
<sequence>MDNAARGGHFEMLKWLHENRTEGYTHAAMDDAAAYGHLDIVKWLHRHRAQCTTLAMDDAADGNHLRVLRWLFENRRKDFPATLQRTVPSLKRCSSCTTSRNKGLQRKLRSWMPTSRMPGFMTIINSARICCSRKSFEVQS</sequence>
<dbReference type="InterPro" id="IPR002110">
    <property type="entry name" value="Ankyrin_rpt"/>
</dbReference>
<protein>
    <recommendedName>
        <fullName evidence="3">Ankyrin repeat protein</fullName>
    </recommendedName>
</protein>
<dbReference type="PANTHER" id="PTHR46586:SF3">
    <property type="entry name" value="ANKYRIN REPEAT-CONTAINING PROTEIN"/>
    <property type="match status" value="1"/>
</dbReference>
<proteinExistence type="predicted"/>
<comment type="caution">
    <text evidence="1">The sequence shown here is derived from an EMBL/GenBank/DDBJ whole genome shotgun (WGS) entry which is preliminary data.</text>
</comment>
<accession>A0ABD3F8V2</accession>
<dbReference type="Pfam" id="PF12796">
    <property type="entry name" value="Ank_2"/>
    <property type="match status" value="1"/>
</dbReference>
<dbReference type="EMBL" id="JBIMZQ010000028">
    <property type="protein sequence ID" value="KAL3663272.1"/>
    <property type="molecule type" value="Genomic_DNA"/>
</dbReference>
<name>A0ABD3F8V2_9STRA</name>
<gene>
    <name evidence="1" type="ORF">V7S43_011681</name>
</gene>
<dbReference type="PANTHER" id="PTHR46586">
    <property type="entry name" value="ANKYRIN REPEAT-CONTAINING PROTEIN"/>
    <property type="match status" value="1"/>
</dbReference>
<evidence type="ECO:0000313" key="2">
    <source>
        <dbReference type="Proteomes" id="UP001632037"/>
    </source>
</evidence>
<keyword evidence="2" id="KW-1185">Reference proteome</keyword>
<evidence type="ECO:0008006" key="3">
    <source>
        <dbReference type="Google" id="ProtNLM"/>
    </source>
</evidence>
<dbReference type="InterPro" id="IPR052050">
    <property type="entry name" value="SecEffector_AnkRepeat"/>
</dbReference>
<dbReference type="SUPFAM" id="SSF140860">
    <property type="entry name" value="Pseudo ankyrin repeat-like"/>
    <property type="match status" value="1"/>
</dbReference>
<dbReference type="InterPro" id="IPR036770">
    <property type="entry name" value="Ankyrin_rpt-contain_sf"/>
</dbReference>
<dbReference type="Proteomes" id="UP001632037">
    <property type="component" value="Unassembled WGS sequence"/>
</dbReference>
<dbReference type="Gene3D" id="1.25.40.20">
    <property type="entry name" value="Ankyrin repeat-containing domain"/>
    <property type="match status" value="1"/>
</dbReference>
<organism evidence="1 2">
    <name type="scientific">Phytophthora oleae</name>
    <dbReference type="NCBI Taxonomy" id="2107226"/>
    <lineage>
        <taxon>Eukaryota</taxon>
        <taxon>Sar</taxon>
        <taxon>Stramenopiles</taxon>
        <taxon>Oomycota</taxon>
        <taxon>Peronosporomycetes</taxon>
        <taxon>Peronosporales</taxon>
        <taxon>Peronosporaceae</taxon>
        <taxon>Phytophthora</taxon>
    </lineage>
</organism>